<evidence type="ECO:0000256" key="2">
    <source>
        <dbReference type="ARBA" id="ARBA00013064"/>
    </source>
</evidence>
<dbReference type="SUPFAM" id="SSF89550">
    <property type="entry name" value="PHP domain-like"/>
    <property type="match status" value="1"/>
</dbReference>
<evidence type="ECO:0000256" key="4">
    <source>
        <dbReference type="ARBA" id="ARBA00051722"/>
    </source>
</evidence>
<dbReference type="Pfam" id="PF19567">
    <property type="entry name" value="CpsB_CapC"/>
    <property type="match status" value="1"/>
</dbReference>
<dbReference type="GO" id="GO:0004725">
    <property type="term" value="F:protein tyrosine phosphatase activity"/>
    <property type="evidence" value="ECO:0007669"/>
    <property type="project" value="UniProtKB-EC"/>
</dbReference>
<proteinExistence type="inferred from homology"/>
<dbReference type="EC" id="3.1.3.48" evidence="2"/>
<comment type="catalytic activity">
    <reaction evidence="4">
        <text>O-phospho-L-tyrosyl-[protein] + H2O = L-tyrosyl-[protein] + phosphate</text>
        <dbReference type="Rhea" id="RHEA:10684"/>
        <dbReference type="Rhea" id="RHEA-COMP:10136"/>
        <dbReference type="Rhea" id="RHEA-COMP:20101"/>
        <dbReference type="ChEBI" id="CHEBI:15377"/>
        <dbReference type="ChEBI" id="CHEBI:43474"/>
        <dbReference type="ChEBI" id="CHEBI:46858"/>
        <dbReference type="ChEBI" id="CHEBI:61978"/>
        <dbReference type="EC" id="3.1.3.48"/>
    </reaction>
</comment>
<accession>A0A1F7SFB7</accession>
<name>A0A1F7SFB7_9BACT</name>
<comment type="similarity">
    <text evidence="1">Belongs to the metallo-dependent hydrolases superfamily. CpsB/CapC family.</text>
</comment>
<dbReference type="GO" id="GO:0030145">
    <property type="term" value="F:manganese ion binding"/>
    <property type="evidence" value="ECO:0007669"/>
    <property type="project" value="InterPro"/>
</dbReference>
<dbReference type="InterPro" id="IPR016667">
    <property type="entry name" value="Caps_polysacc_synth_CpsB/CapC"/>
</dbReference>
<evidence type="ECO:0000313" key="5">
    <source>
        <dbReference type="EMBL" id="OGL52455.1"/>
    </source>
</evidence>
<organism evidence="5 6">
    <name type="scientific">Candidatus Schekmanbacteria bacterium RIFCSPLOWO2_12_FULL_38_15</name>
    <dbReference type="NCBI Taxonomy" id="1817883"/>
    <lineage>
        <taxon>Bacteria</taxon>
        <taxon>Candidatus Schekmaniibacteriota</taxon>
    </lineage>
</organism>
<dbReference type="Gene3D" id="3.20.20.140">
    <property type="entry name" value="Metal-dependent hydrolases"/>
    <property type="match status" value="1"/>
</dbReference>
<evidence type="ECO:0000256" key="1">
    <source>
        <dbReference type="ARBA" id="ARBA00005750"/>
    </source>
</evidence>
<comment type="caution">
    <text evidence="5">The sequence shown here is derived from an EMBL/GenBank/DDBJ whole genome shotgun (WGS) entry which is preliminary data.</text>
</comment>
<dbReference type="EMBL" id="MGDI01000031">
    <property type="protein sequence ID" value="OGL52455.1"/>
    <property type="molecule type" value="Genomic_DNA"/>
</dbReference>
<protein>
    <recommendedName>
        <fullName evidence="2">protein-tyrosine-phosphatase</fullName>
        <ecNumber evidence="2">3.1.3.48</ecNumber>
    </recommendedName>
</protein>
<dbReference type="PIRSF" id="PIRSF016557">
    <property type="entry name" value="Caps_synth_CpsB"/>
    <property type="match status" value="1"/>
</dbReference>
<dbReference type="PANTHER" id="PTHR39181">
    <property type="entry name" value="TYROSINE-PROTEIN PHOSPHATASE YWQE"/>
    <property type="match status" value="1"/>
</dbReference>
<evidence type="ECO:0000256" key="3">
    <source>
        <dbReference type="ARBA" id="ARBA00022801"/>
    </source>
</evidence>
<dbReference type="InterPro" id="IPR016195">
    <property type="entry name" value="Pol/histidinol_Pase-like"/>
</dbReference>
<dbReference type="PANTHER" id="PTHR39181:SF1">
    <property type="entry name" value="TYROSINE-PROTEIN PHOSPHATASE YWQE"/>
    <property type="match status" value="1"/>
</dbReference>
<reference evidence="5 6" key="1">
    <citation type="journal article" date="2016" name="Nat. Commun.">
        <title>Thousands of microbial genomes shed light on interconnected biogeochemical processes in an aquifer system.</title>
        <authorList>
            <person name="Anantharaman K."/>
            <person name="Brown C.T."/>
            <person name="Hug L.A."/>
            <person name="Sharon I."/>
            <person name="Castelle C.J."/>
            <person name="Probst A.J."/>
            <person name="Thomas B.C."/>
            <person name="Singh A."/>
            <person name="Wilkins M.J."/>
            <person name="Karaoz U."/>
            <person name="Brodie E.L."/>
            <person name="Williams K.H."/>
            <person name="Hubbard S.S."/>
            <person name="Banfield J.F."/>
        </authorList>
    </citation>
    <scope>NUCLEOTIDE SEQUENCE [LARGE SCALE GENOMIC DNA]</scope>
</reference>
<gene>
    <name evidence="5" type="ORF">A3G31_10705</name>
</gene>
<dbReference type="STRING" id="1817883.A3G31_10705"/>
<sequence length="255" mass="28866">MIDIHCHIIPEIDDGPNSIEESLAMADIAENDGIKTIVATPHFLEGLYQPTSYYILNKIRNLNNYLASNNINLKIISGADLHISHEIVERIKSNEFLTINGTRYVLIELPSQFLHDKIKELLRKMINNSLIPIISHPERNYLFQRSPNLLYDYIKDGALAQVTAMSITGDFGYEAKRTAKKMIINRLVQIIASDAHSKESRPPILSKALNAVSKILSPDEAYDMVQTIPEAVINDHKVYTSPPEKVKNLFSLFVR</sequence>
<keyword evidence="3" id="KW-0378">Hydrolase</keyword>
<dbReference type="Proteomes" id="UP000178082">
    <property type="component" value="Unassembled WGS sequence"/>
</dbReference>
<dbReference type="AlphaFoldDB" id="A0A1F7SFB7"/>
<evidence type="ECO:0000313" key="6">
    <source>
        <dbReference type="Proteomes" id="UP000178082"/>
    </source>
</evidence>